<organism evidence="2">
    <name type="scientific">Rosellinia necatrix</name>
    <name type="common">White root-rot fungus</name>
    <dbReference type="NCBI Taxonomy" id="77044"/>
    <lineage>
        <taxon>Eukaryota</taxon>
        <taxon>Fungi</taxon>
        <taxon>Dikarya</taxon>
        <taxon>Ascomycota</taxon>
        <taxon>Pezizomycotina</taxon>
        <taxon>Sordariomycetes</taxon>
        <taxon>Xylariomycetidae</taxon>
        <taxon>Xylariales</taxon>
        <taxon>Xylariaceae</taxon>
        <taxon>Rosellinia</taxon>
    </lineage>
</organism>
<dbReference type="AlphaFoldDB" id="A0A1W2TSS3"/>
<reference evidence="2" key="1">
    <citation type="submission" date="2016-03" db="EMBL/GenBank/DDBJ databases">
        <title>Draft genome sequence of Rosellinia necatrix.</title>
        <authorList>
            <person name="Kanematsu S."/>
        </authorList>
    </citation>
    <scope>NUCLEOTIDE SEQUENCE [LARGE SCALE GENOMIC DNA]</scope>
    <source>
        <strain evidence="2">W97</strain>
    </source>
</reference>
<dbReference type="PANTHER" id="PTHR37827">
    <property type="entry name" value="TUDOR DOMAIN-CONTAINING PROTEIN"/>
    <property type="match status" value="1"/>
</dbReference>
<dbReference type="EMBL" id="DF977510">
    <property type="protein sequence ID" value="GAP91579.2"/>
    <property type="molecule type" value="Genomic_DNA"/>
</dbReference>
<evidence type="ECO:0000313" key="3">
    <source>
        <dbReference type="Proteomes" id="UP000054516"/>
    </source>
</evidence>
<evidence type="ECO:0000256" key="1">
    <source>
        <dbReference type="SAM" id="MobiDB-lite"/>
    </source>
</evidence>
<gene>
    <name evidence="2" type="ORF">SAMD00023353_6500080</name>
</gene>
<accession>A0A1W2TSS3</accession>
<feature type="region of interest" description="Disordered" evidence="1">
    <location>
        <begin position="26"/>
        <end position="98"/>
    </location>
</feature>
<proteinExistence type="predicted"/>
<protein>
    <submittedName>
        <fullName evidence="2">Putative proline-specific permease</fullName>
    </submittedName>
</protein>
<keyword evidence="3" id="KW-1185">Reference proteome</keyword>
<feature type="compositionally biased region" description="Basic residues" evidence="1">
    <location>
        <begin position="34"/>
        <end position="48"/>
    </location>
</feature>
<evidence type="ECO:0000313" key="2">
    <source>
        <dbReference type="EMBL" id="GAP91579.2"/>
    </source>
</evidence>
<sequence>MSTSIPEDQQRNYELFREFLATALLESITEPTTKSRRRNKTKPKRKKTASLSHSEPRQNEDDAKESNQEPDLADQIIGLHRRPSGDDTREETEQEDDLADFTDYIATEIFTCLPTDLKTADYHDYTSTPALHRRYVLPLTGADIPTHLPQLDPSVADSLAAYGITDEERRGVPELLAPVLTGFLGALATPPPPPRATHADAGGCEICGRDWVGLSYHHLIPRFVHAKAVRRGWHRACDLQSVAWLCGACHRFVHRFADHEALARRFYTVDRLLAEDEVRRWAAWVARLRWKGR</sequence>
<feature type="compositionally biased region" description="Basic and acidic residues" evidence="1">
    <location>
        <begin position="54"/>
        <end position="67"/>
    </location>
</feature>
<dbReference type="OMA" id="WHDEWML"/>
<dbReference type="Proteomes" id="UP000054516">
    <property type="component" value="Unassembled WGS sequence"/>
</dbReference>
<dbReference type="PANTHER" id="PTHR37827:SF1">
    <property type="entry name" value="HNH DOMAIN-CONTAINING PROTEIN"/>
    <property type="match status" value="1"/>
</dbReference>
<dbReference type="STRING" id="77044.A0A1W2TSS3"/>
<name>A0A1W2TSS3_ROSNE</name>
<dbReference type="OrthoDB" id="4850648at2759"/>
<feature type="compositionally biased region" description="Acidic residues" evidence="1">
    <location>
        <begin position="88"/>
        <end position="98"/>
    </location>
</feature>